<keyword evidence="2" id="KW-1185">Reference proteome</keyword>
<dbReference type="Proteomes" id="UP001153678">
    <property type="component" value="Unassembled WGS sequence"/>
</dbReference>
<evidence type="ECO:0000313" key="2">
    <source>
        <dbReference type="Proteomes" id="UP001153678"/>
    </source>
</evidence>
<gene>
    <name evidence="1" type="ORF">FWILDA_LOCUS16746</name>
</gene>
<protein>
    <submittedName>
        <fullName evidence="1">7844_t:CDS:1</fullName>
    </submittedName>
</protein>
<dbReference type="EMBL" id="CAMKVN010011409">
    <property type="protein sequence ID" value="CAI2194777.1"/>
    <property type="molecule type" value="Genomic_DNA"/>
</dbReference>
<feature type="non-terminal residue" evidence="1">
    <location>
        <position position="139"/>
    </location>
</feature>
<name>A0A9W4X4N8_9GLOM</name>
<proteinExistence type="predicted"/>
<sequence>HKISSASIDSLFYQNDLHSYLINLKAFIIKPLESKLKIVSKQENTDRIKAFISQRADNYKDAPSKMIDSYLEKSRNTIVLDKILINKPNQNSYIELDQNKLKKATTLHFQTVAVLLNKEVTDLTTPNFSNFWSQWKEFY</sequence>
<feature type="non-terminal residue" evidence="1">
    <location>
        <position position="1"/>
    </location>
</feature>
<accession>A0A9W4X4N8</accession>
<reference evidence="1" key="1">
    <citation type="submission" date="2022-08" db="EMBL/GenBank/DDBJ databases">
        <authorList>
            <person name="Kallberg Y."/>
            <person name="Tangrot J."/>
            <person name="Rosling A."/>
        </authorList>
    </citation>
    <scope>NUCLEOTIDE SEQUENCE</scope>
    <source>
        <strain evidence="1">Wild A</strain>
    </source>
</reference>
<organism evidence="1 2">
    <name type="scientific">Funneliformis geosporum</name>
    <dbReference type="NCBI Taxonomy" id="1117311"/>
    <lineage>
        <taxon>Eukaryota</taxon>
        <taxon>Fungi</taxon>
        <taxon>Fungi incertae sedis</taxon>
        <taxon>Mucoromycota</taxon>
        <taxon>Glomeromycotina</taxon>
        <taxon>Glomeromycetes</taxon>
        <taxon>Glomerales</taxon>
        <taxon>Glomeraceae</taxon>
        <taxon>Funneliformis</taxon>
    </lineage>
</organism>
<comment type="caution">
    <text evidence="1">The sequence shown here is derived from an EMBL/GenBank/DDBJ whole genome shotgun (WGS) entry which is preliminary data.</text>
</comment>
<dbReference type="AlphaFoldDB" id="A0A9W4X4N8"/>
<evidence type="ECO:0000313" key="1">
    <source>
        <dbReference type="EMBL" id="CAI2194777.1"/>
    </source>
</evidence>